<accession>A0A8K0DM41</accession>
<evidence type="ECO:0000313" key="4">
    <source>
        <dbReference type="Proteomes" id="UP000801492"/>
    </source>
</evidence>
<name>A0A8K0DM41_IGNLU</name>
<evidence type="ECO:0000259" key="2">
    <source>
        <dbReference type="Pfam" id="PF23440"/>
    </source>
</evidence>
<organism evidence="3 4">
    <name type="scientific">Ignelater luminosus</name>
    <name type="common">Cucubano</name>
    <name type="synonym">Pyrophorus luminosus</name>
    <dbReference type="NCBI Taxonomy" id="2038154"/>
    <lineage>
        <taxon>Eukaryota</taxon>
        <taxon>Metazoa</taxon>
        <taxon>Ecdysozoa</taxon>
        <taxon>Arthropoda</taxon>
        <taxon>Hexapoda</taxon>
        <taxon>Insecta</taxon>
        <taxon>Pterygota</taxon>
        <taxon>Neoptera</taxon>
        <taxon>Endopterygota</taxon>
        <taxon>Coleoptera</taxon>
        <taxon>Polyphaga</taxon>
        <taxon>Elateriformia</taxon>
        <taxon>Elateroidea</taxon>
        <taxon>Elateridae</taxon>
        <taxon>Agrypninae</taxon>
        <taxon>Pyrophorini</taxon>
        <taxon>Ignelater</taxon>
    </lineage>
</organism>
<feature type="domain" description="BROMI middle region" evidence="1">
    <location>
        <begin position="86"/>
        <end position="291"/>
    </location>
</feature>
<dbReference type="EMBL" id="VTPC01000479">
    <property type="protein sequence ID" value="KAF2905643.1"/>
    <property type="molecule type" value="Genomic_DNA"/>
</dbReference>
<reference evidence="3" key="1">
    <citation type="submission" date="2019-08" db="EMBL/GenBank/DDBJ databases">
        <title>The genome of the North American firefly Photinus pyralis.</title>
        <authorList>
            <consortium name="Photinus pyralis genome working group"/>
            <person name="Fallon T.R."/>
            <person name="Sander Lower S.E."/>
            <person name="Weng J.-K."/>
        </authorList>
    </citation>
    <scope>NUCLEOTIDE SEQUENCE</scope>
    <source>
        <strain evidence="3">TRF0915ILg1</strain>
        <tissue evidence="3">Whole body</tissue>
    </source>
</reference>
<feature type="domain" description="BROMI C-terminal Rab TBC-like" evidence="2">
    <location>
        <begin position="709"/>
        <end position="1019"/>
    </location>
</feature>
<evidence type="ECO:0000259" key="1">
    <source>
        <dbReference type="Pfam" id="PF14961"/>
    </source>
</evidence>
<dbReference type="Proteomes" id="UP000801492">
    <property type="component" value="Unassembled WGS sequence"/>
</dbReference>
<sequence>MESNLEVLNKVRKDIEEKLNEQFSSILRANHNPDELMNNLDLKKLEEDICEKYNEPVESIEVKFSSETEELWASLNASDFDDYDKISQNLNNNKSTSTQLKTLDKLLSAYIIDTKQKSWMVLSRNLQQCLLSANDEVFKRSLRIHYKIISTPTASSEGYLNLIQALILMFNSDIFKNSQVINESIRYHRRTINILKLVLRTQKFLLKNWLHTKQKIIEEVLITFIYMLNYSMGNEHELGALDFLSMLDSEAQWFRKFCYGLQTRNIILSCLKKTPNIIKYFINTFLNYLDDSLEDSKNHRQFVNFSHSAYFLSEFLTHRQAVAVFPIKVKMFQEAITYEYFVFNAITKINDWDASSRKTIVVRFLQRLFVNNCNLILNSEIQKKLFEPFNLKGIDKKKLYSTVEKNIHVLHIMNDISKSHCGKFVLYNLTDFKKLEKKNKRIGSTNDLFSHKEKNNSVIQIIVNVTIACVRHFVNKSESQHYVNNVIFELINCCKSLFNSSPRTFSFVNTNKLIIALRDFYKTLLNHNFNNVDYKLQIASCLCFFIESDSSALKILESETEFLHDIITTVLMNGSKPHGSENKLLCSKLILSIAEHKEGTNIITNNHDVLIKELLMRIWSAENDEKGFMLSVNTDVELNSDKLLYFLHLISYNFKAIKALLSFENEGTVVENQEKSLVLAEVIENCLDPAYSEGTDTVLGLKVIKVLITNADVLLHLQKSYMLQESLIELQVNSRMPCSEDSNDAHDISTVGTAIVIDECSSLRHNILLSIKYTGKIDAILNEKLVDQSQIIVAPYQSSSALRRYSKASSELHKFLHESKNGLHDHSWSVQARRAFKASCKEKYKTSVIIDLVDQIPKIATQNNFTWPSSSSAVLGLFAEEQYGISLVTKFGIQIGVLQSSAQNEENLTLLLKQTRTFLNVEYEEFVGFDWFTSIVFLICSGNIEKCKSFISNVVNIPVAPLIWTMFATTLNSKENVCDQFYQQLEIILEDTSRVNCALQSLGTSPRHIVKKWLSHCFFYNFRL</sequence>
<dbReference type="InterPro" id="IPR055392">
    <property type="entry name" value="BROMI_C"/>
</dbReference>
<proteinExistence type="predicted"/>
<comment type="caution">
    <text evidence="3">The sequence shown here is derived from an EMBL/GenBank/DDBJ whole genome shotgun (WGS) entry which is preliminary data.</text>
</comment>
<dbReference type="Pfam" id="PF14961">
    <property type="entry name" value="BROMI"/>
    <property type="match status" value="1"/>
</dbReference>
<evidence type="ECO:0000313" key="3">
    <source>
        <dbReference type="EMBL" id="KAF2905643.1"/>
    </source>
</evidence>
<gene>
    <name evidence="3" type="ORF">ILUMI_00533</name>
</gene>
<dbReference type="OrthoDB" id="1668230at2759"/>
<dbReference type="AlphaFoldDB" id="A0A8K0DM41"/>
<dbReference type="InterPro" id="IPR032735">
    <property type="entry name" value="BROMI_M"/>
</dbReference>
<protein>
    <submittedName>
        <fullName evidence="3">Uncharacterized protein</fullName>
    </submittedName>
</protein>
<dbReference type="Pfam" id="PF23440">
    <property type="entry name" value="BROMI_C"/>
    <property type="match status" value="1"/>
</dbReference>
<keyword evidence="4" id="KW-1185">Reference proteome</keyword>